<dbReference type="SUPFAM" id="SSF46785">
    <property type="entry name" value="Winged helix' DNA-binding domain"/>
    <property type="match status" value="1"/>
</dbReference>
<keyword evidence="2" id="KW-0238">DNA-binding</keyword>
<dbReference type="InterPro" id="IPR012318">
    <property type="entry name" value="HTH_CRP"/>
</dbReference>
<dbReference type="EMBL" id="RSCJ01000003">
    <property type="protein sequence ID" value="RUR85040.1"/>
    <property type="molecule type" value="Genomic_DNA"/>
</dbReference>
<dbReference type="GO" id="GO:0003700">
    <property type="term" value="F:DNA-binding transcription factor activity"/>
    <property type="evidence" value="ECO:0007669"/>
    <property type="project" value="TreeGrafter"/>
</dbReference>
<evidence type="ECO:0000259" key="4">
    <source>
        <dbReference type="PROSITE" id="PS51063"/>
    </source>
</evidence>
<comment type="caution">
    <text evidence="5">The sequence shown here is derived from an EMBL/GenBank/DDBJ whole genome shotgun (WGS) entry which is preliminary data.</text>
</comment>
<sequence length="238" mass="27180">MLNSSKPQRSKNFILNSLPQDEYDRLHPHLERVELHQNEVLSRIREPIAHVYFPITVLLSLVHSTMEGETVEVGATGFEGMEGTMFLFNQNSAPWQVEVQLAGEAFKLSTEIFVSVLQKSDVLRQKVTDFTYLKLIQLTQSALCNRFHTVEQRLCRWLLAAQDRVQTPELLLTRDVLATMIGSTRPAVSIVTGTLQTAGLIRATRGKVTILNREEMEEATCECYQIIKQEFARYLQQN</sequence>
<dbReference type="PANTHER" id="PTHR24567:SF74">
    <property type="entry name" value="HTH-TYPE TRANSCRIPTIONAL REGULATOR ARCR"/>
    <property type="match status" value="1"/>
</dbReference>
<evidence type="ECO:0000256" key="3">
    <source>
        <dbReference type="ARBA" id="ARBA00023163"/>
    </source>
</evidence>
<dbReference type="SMART" id="SM00419">
    <property type="entry name" value="HTH_CRP"/>
    <property type="match status" value="1"/>
</dbReference>
<proteinExistence type="predicted"/>
<dbReference type="GO" id="GO:0005829">
    <property type="term" value="C:cytosol"/>
    <property type="evidence" value="ECO:0007669"/>
    <property type="project" value="TreeGrafter"/>
</dbReference>
<keyword evidence="1" id="KW-0805">Transcription regulation</keyword>
<dbReference type="PANTHER" id="PTHR24567">
    <property type="entry name" value="CRP FAMILY TRANSCRIPTIONAL REGULATORY PROTEIN"/>
    <property type="match status" value="1"/>
</dbReference>
<dbReference type="OrthoDB" id="8969464at2"/>
<gene>
    <name evidence="5" type="ORF">PCC6912_11560</name>
</gene>
<dbReference type="STRING" id="211165.GCA_000317285_03195"/>
<keyword evidence="3" id="KW-0804">Transcription</keyword>
<dbReference type="Gene3D" id="1.10.10.10">
    <property type="entry name" value="Winged helix-like DNA-binding domain superfamily/Winged helix DNA-binding domain"/>
    <property type="match status" value="1"/>
</dbReference>
<dbReference type="RefSeq" id="WP_016872518.1">
    <property type="nucleotide sequence ID" value="NZ_AJLN01000085.1"/>
</dbReference>
<reference evidence="5 6" key="1">
    <citation type="journal article" date="2019" name="Genome Biol. Evol.">
        <title>Day and night: Metabolic profiles and evolutionary relationships of six axenic non-marine cyanobacteria.</title>
        <authorList>
            <person name="Will S.E."/>
            <person name="Henke P."/>
            <person name="Boedeker C."/>
            <person name="Huang S."/>
            <person name="Brinkmann H."/>
            <person name="Rohde M."/>
            <person name="Jarek M."/>
            <person name="Friedl T."/>
            <person name="Seufert S."/>
            <person name="Schumacher M."/>
            <person name="Overmann J."/>
            <person name="Neumann-Schaal M."/>
            <person name="Petersen J."/>
        </authorList>
    </citation>
    <scope>NUCLEOTIDE SEQUENCE [LARGE SCALE GENOMIC DNA]</scope>
    <source>
        <strain evidence="5 6">PCC 6912</strain>
    </source>
</reference>
<accession>A0A433NNW8</accession>
<protein>
    <submittedName>
        <fullName evidence="5">Crp/Fnr family transcriptional regulator</fullName>
    </submittedName>
</protein>
<dbReference type="Pfam" id="PF13545">
    <property type="entry name" value="HTH_Crp_2"/>
    <property type="match status" value="1"/>
</dbReference>
<evidence type="ECO:0000313" key="5">
    <source>
        <dbReference type="EMBL" id="RUR85040.1"/>
    </source>
</evidence>
<dbReference type="GO" id="GO:0003677">
    <property type="term" value="F:DNA binding"/>
    <property type="evidence" value="ECO:0007669"/>
    <property type="project" value="UniProtKB-KW"/>
</dbReference>
<dbReference type="InterPro" id="IPR050397">
    <property type="entry name" value="Env_Response_Regulators"/>
</dbReference>
<evidence type="ECO:0000313" key="6">
    <source>
        <dbReference type="Proteomes" id="UP000268857"/>
    </source>
</evidence>
<evidence type="ECO:0000256" key="1">
    <source>
        <dbReference type="ARBA" id="ARBA00023015"/>
    </source>
</evidence>
<dbReference type="SUPFAM" id="SSF51206">
    <property type="entry name" value="cAMP-binding domain-like"/>
    <property type="match status" value="1"/>
</dbReference>
<dbReference type="InterPro" id="IPR018490">
    <property type="entry name" value="cNMP-bd_dom_sf"/>
</dbReference>
<organism evidence="5 6">
    <name type="scientific">Chlorogloeopsis fritschii PCC 6912</name>
    <dbReference type="NCBI Taxonomy" id="211165"/>
    <lineage>
        <taxon>Bacteria</taxon>
        <taxon>Bacillati</taxon>
        <taxon>Cyanobacteriota</taxon>
        <taxon>Cyanophyceae</taxon>
        <taxon>Nostocales</taxon>
        <taxon>Chlorogloeopsidaceae</taxon>
        <taxon>Chlorogloeopsis</taxon>
    </lineage>
</organism>
<evidence type="ECO:0000256" key="2">
    <source>
        <dbReference type="ARBA" id="ARBA00023125"/>
    </source>
</evidence>
<name>A0A433NNW8_CHLFR</name>
<dbReference type="Proteomes" id="UP000268857">
    <property type="component" value="Unassembled WGS sequence"/>
</dbReference>
<dbReference type="Gene3D" id="2.60.120.10">
    <property type="entry name" value="Jelly Rolls"/>
    <property type="match status" value="1"/>
</dbReference>
<feature type="domain" description="HTH crp-type" evidence="4">
    <location>
        <begin position="148"/>
        <end position="214"/>
    </location>
</feature>
<keyword evidence="6" id="KW-1185">Reference proteome</keyword>
<dbReference type="InterPro" id="IPR014710">
    <property type="entry name" value="RmlC-like_jellyroll"/>
</dbReference>
<dbReference type="AlphaFoldDB" id="A0A433NNW8"/>
<dbReference type="InterPro" id="IPR036388">
    <property type="entry name" value="WH-like_DNA-bd_sf"/>
</dbReference>
<dbReference type="InterPro" id="IPR036390">
    <property type="entry name" value="WH_DNA-bd_sf"/>
</dbReference>
<dbReference type="PROSITE" id="PS51063">
    <property type="entry name" value="HTH_CRP_2"/>
    <property type="match status" value="1"/>
</dbReference>